<feature type="transmembrane region" description="Helical" evidence="8">
    <location>
        <begin position="252"/>
        <end position="269"/>
    </location>
</feature>
<feature type="transmembrane region" description="Helical" evidence="8">
    <location>
        <begin position="339"/>
        <end position="360"/>
    </location>
</feature>
<dbReference type="AlphaFoldDB" id="A0A2K9EXL2"/>
<proteinExistence type="inferred from homology"/>
<dbReference type="Pfam" id="PF03547">
    <property type="entry name" value="Mem_trans"/>
    <property type="match status" value="1"/>
</dbReference>
<sequence length="364" mass="38683">MQDVVQLGRQRGQRLILDLDPRQMRDLAGLVLSDRHGVSFRLSRGLSWPQPRCKKTRMPIISAVLPVILVIATGYAVRAGGLVPRDAWSGVERLAYRLLFPAMLISAIAPADLGRDTIGRFGLTLLGVLALAVLALMAMRWLLPPERLPNPQFTSLFQAVTRWNGFIALAIAALLTGSQGITLISVGMAVMIPTINVANIIILAAYGPQQRTAAQIAAEVLRNPLVQGCLIGIALNLAGNPLPDAVMQALEMIGRAALAVGIMAVGAAIQPRRLLSIAPVLWAGVGLRLIGMPGLFLIAGKLVGLGTDALVAGTLAMAVPAAANGYIMARQMNGDAELYADILTWQTVLSALTIPFWLWLALPG</sequence>
<feature type="transmembrane region" description="Helical" evidence="8">
    <location>
        <begin position="309"/>
        <end position="327"/>
    </location>
</feature>
<keyword evidence="10" id="KW-1185">Reference proteome</keyword>
<keyword evidence="6 8" id="KW-1133">Transmembrane helix</keyword>
<accession>A0A2K9EXL2</accession>
<evidence type="ECO:0000256" key="3">
    <source>
        <dbReference type="ARBA" id="ARBA00022448"/>
    </source>
</evidence>
<feature type="transmembrane region" description="Helical" evidence="8">
    <location>
        <begin position="183"/>
        <end position="206"/>
    </location>
</feature>
<reference evidence="9 10" key="1">
    <citation type="submission" date="2017-12" db="EMBL/GenBank/DDBJ databases">
        <authorList>
            <person name="Hurst M.R.H."/>
        </authorList>
    </citation>
    <scope>NUCLEOTIDE SEQUENCE [LARGE SCALE GENOMIC DNA]</scope>
    <source>
        <strain evidence="9 10">BM15</strain>
    </source>
</reference>
<evidence type="ECO:0000256" key="5">
    <source>
        <dbReference type="ARBA" id="ARBA00022692"/>
    </source>
</evidence>
<keyword evidence="3" id="KW-0813">Transport</keyword>
<evidence type="ECO:0000256" key="1">
    <source>
        <dbReference type="ARBA" id="ARBA00004651"/>
    </source>
</evidence>
<dbReference type="InterPro" id="IPR038770">
    <property type="entry name" value="Na+/solute_symporter_sf"/>
</dbReference>
<evidence type="ECO:0000313" key="9">
    <source>
        <dbReference type="EMBL" id="AUH34044.1"/>
    </source>
</evidence>
<dbReference type="Proteomes" id="UP000233742">
    <property type="component" value="Chromosome"/>
</dbReference>
<comment type="subcellular location">
    <subcellularLocation>
        <location evidence="1">Cell membrane</location>
        <topology evidence="1">Multi-pass membrane protein</topology>
    </subcellularLocation>
</comment>
<feature type="transmembrane region" description="Helical" evidence="8">
    <location>
        <begin position="155"/>
        <end position="176"/>
    </location>
</feature>
<evidence type="ECO:0000256" key="6">
    <source>
        <dbReference type="ARBA" id="ARBA00022989"/>
    </source>
</evidence>
<keyword evidence="7 8" id="KW-0472">Membrane</keyword>
<evidence type="ECO:0000256" key="7">
    <source>
        <dbReference type="ARBA" id="ARBA00023136"/>
    </source>
</evidence>
<organism evidence="9 10">
    <name type="scientific">Paracoccus tegillarcae</name>
    <dbReference type="NCBI Taxonomy" id="1529068"/>
    <lineage>
        <taxon>Bacteria</taxon>
        <taxon>Pseudomonadati</taxon>
        <taxon>Pseudomonadota</taxon>
        <taxon>Alphaproteobacteria</taxon>
        <taxon>Rhodobacterales</taxon>
        <taxon>Paracoccaceae</taxon>
        <taxon>Paracoccus</taxon>
    </lineage>
</organism>
<comment type="similarity">
    <text evidence="2">Belongs to the auxin efflux carrier (TC 2.A.69) family.</text>
</comment>
<feature type="transmembrane region" description="Helical" evidence="8">
    <location>
        <begin position="60"/>
        <end position="82"/>
    </location>
</feature>
<evidence type="ECO:0000256" key="4">
    <source>
        <dbReference type="ARBA" id="ARBA00022475"/>
    </source>
</evidence>
<name>A0A2K9EXL2_9RHOB</name>
<dbReference type="GO" id="GO:0055085">
    <property type="term" value="P:transmembrane transport"/>
    <property type="evidence" value="ECO:0007669"/>
    <property type="project" value="InterPro"/>
</dbReference>
<dbReference type="Gene3D" id="1.20.1530.20">
    <property type="match status" value="1"/>
</dbReference>
<dbReference type="PANTHER" id="PTHR36838:SF4">
    <property type="entry name" value="AUXIN EFFLUX CARRIER FAMILY PROTEIN"/>
    <property type="match status" value="1"/>
</dbReference>
<evidence type="ECO:0000313" key="10">
    <source>
        <dbReference type="Proteomes" id="UP000233742"/>
    </source>
</evidence>
<dbReference type="KEGG" id="paro:CUV01_12140"/>
<dbReference type="EMBL" id="CP025408">
    <property type="protein sequence ID" value="AUH34044.1"/>
    <property type="molecule type" value="Genomic_DNA"/>
</dbReference>
<keyword evidence="4" id="KW-1003">Cell membrane</keyword>
<gene>
    <name evidence="9" type="ORF">CUV01_12140</name>
</gene>
<dbReference type="PANTHER" id="PTHR36838">
    <property type="entry name" value="AUXIN EFFLUX CARRIER FAMILY PROTEIN"/>
    <property type="match status" value="1"/>
</dbReference>
<evidence type="ECO:0000256" key="8">
    <source>
        <dbReference type="SAM" id="Phobius"/>
    </source>
</evidence>
<feature type="transmembrane region" description="Helical" evidence="8">
    <location>
        <begin position="123"/>
        <end position="143"/>
    </location>
</feature>
<evidence type="ECO:0000256" key="2">
    <source>
        <dbReference type="ARBA" id="ARBA00010145"/>
    </source>
</evidence>
<dbReference type="InterPro" id="IPR004776">
    <property type="entry name" value="Mem_transp_PIN-like"/>
</dbReference>
<dbReference type="GO" id="GO:0005886">
    <property type="term" value="C:plasma membrane"/>
    <property type="evidence" value="ECO:0007669"/>
    <property type="project" value="UniProtKB-SubCell"/>
</dbReference>
<protein>
    <submittedName>
        <fullName evidence="9">AEC family transporter</fullName>
    </submittedName>
</protein>
<feature type="transmembrane region" description="Helical" evidence="8">
    <location>
        <begin position="281"/>
        <end position="303"/>
    </location>
</feature>
<keyword evidence="5 8" id="KW-0812">Transmembrane</keyword>
<feature type="transmembrane region" description="Helical" evidence="8">
    <location>
        <begin position="94"/>
        <end position="111"/>
    </location>
</feature>